<dbReference type="AlphaFoldDB" id="A0A0B6Y625"/>
<organism evidence="1">
    <name type="scientific">Arion vulgaris</name>
    <dbReference type="NCBI Taxonomy" id="1028688"/>
    <lineage>
        <taxon>Eukaryota</taxon>
        <taxon>Metazoa</taxon>
        <taxon>Spiralia</taxon>
        <taxon>Lophotrochozoa</taxon>
        <taxon>Mollusca</taxon>
        <taxon>Gastropoda</taxon>
        <taxon>Heterobranchia</taxon>
        <taxon>Euthyneura</taxon>
        <taxon>Panpulmonata</taxon>
        <taxon>Eupulmonata</taxon>
        <taxon>Stylommatophora</taxon>
        <taxon>Helicina</taxon>
        <taxon>Arionoidea</taxon>
        <taxon>Arionidae</taxon>
        <taxon>Arion</taxon>
    </lineage>
</organism>
<name>A0A0B6Y625_9EUPU</name>
<reference evidence="1" key="1">
    <citation type="submission" date="2014-12" db="EMBL/GenBank/DDBJ databases">
        <title>Insight into the proteome of Arion vulgaris.</title>
        <authorList>
            <person name="Aradska J."/>
            <person name="Bulat T."/>
            <person name="Smidak R."/>
            <person name="Sarate P."/>
            <person name="Gangsoo J."/>
            <person name="Sialana F."/>
            <person name="Bilban M."/>
            <person name="Lubec G."/>
        </authorList>
    </citation>
    <scope>NUCLEOTIDE SEQUENCE</scope>
    <source>
        <tissue evidence="1">Skin</tissue>
    </source>
</reference>
<dbReference type="EMBL" id="HACG01004917">
    <property type="protein sequence ID" value="CEK51782.1"/>
    <property type="molecule type" value="Transcribed_RNA"/>
</dbReference>
<protein>
    <submittedName>
        <fullName evidence="1">Uncharacterized protein</fullName>
    </submittedName>
</protein>
<proteinExistence type="predicted"/>
<evidence type="ECO:0000313" key="1">
    <source>
        <dbReference type="EMBL" id="CEK51782.1"/>
    </source>
</evidence>
<accession>A0A0B6Y625</accession>
<sequence>MPSHYNNSSRGEVKYRFDVDFYQIFLQCQSLSIMMEVYQKLQFLENNLYLLISILSPV</sequence>
<gene>
    <name evidence="1" type="primary">ORF14405</name>
</gene>